<dbReference type="PROSITE" id="PS00934">
    <property type="entry name" value="GLYOXALASE_I_1"/>
    <property type="match status" value="1"/>
</dbReference>
<dbReference type="GO" id="GO:0046872">
    <property type="term" value="F:metal ion binding"/>
    <property type="evidence" value="ECO:0007669"/>
    <property type="project" value="UniProtKB-KW"/>
</dbReference>
<dbReference type="OrthoDB" id="16820at2759"/>
<accession>U6HB36</accession>
<feature type="domain" description="VOC" evidence="3">
    <location>
        <begin position="409"/>
        <end position="528"/>
    </location>
</feature>
<protein>
    <submittedName>
        <fullName evidence="4">Glyoxalase, putative</fullName>
    </submittedName>
</protein>
<reference evidence="4" key="1">
    <citation type="submission" date="2013-10" db="EMBL/GenBank/DDBJ databases">
        <title>Genomic analysis of the causative agents of coccidiosis in chickens.</title>
        <authorList>
            <person name="Reid A.J."/>
            <person name="Blake D."/>
            <person name="Billington K."/>
            <person name="Browne H."/>
            <person name="Dunn M."/>
            <person name="Hung S."/>
            <person name="Kawahara F."/>
            <person name="Miranda-Saavedra D."/>
            <person name="Mourier T."/>
            <person name="Nagra H."/>
            <person name="Otto T.D."/>
            <person name="Rawlings N."/>
            <person name="Sanchez A."/>
            <person name="Sanders M."/>
            <person name="Subramaniam C."/>
            <person name="Tay Y."/>
            <person name="Dear P."/>
            <person name="Doerig C."/>
            <person name="Gruber A."/>
            <person name="Parkinson J."/>
            <person name="Shirley M."/>
            <person name="Wan K.L."/>
            <person name="Berriman M."/>
            <person name="Tomley F."/>
            <person name="Pain A."/>
        </authorList>
    </citation>
    <scope>NUCLEOTIDE SEQUENCE [LARGE SCALE GENOMIC DNA]</scope>
    <source>
        <strain evidence="4">Houghton</strain>
    </source>
</reference>
<evidence type="ECO:0000313" key="5">
    <source>
        <dbReference type="Proteomes" id="UP000018201"/>
    </source>
</evidence>
<dbReference type="InterPro" id="IPR004360">
    <property type="entry name" value="Glyas_Fos-R_dOase_dom"/>
</dbReference>
<dbReference type="Gene3D" id="3.10.180.10">
    <property type="entry name" value="2,3-Dihydroxybiphenyl 1,2-Dioxygenase, domain 1"/>
    <property type="match status" value="1"/>
</dbReference>
<feature type="region of interest" description="Disordered" evidence="2">
    <location>
        <begin position="306"/>
        <end position="353"/>
    </location>
</feature>
<keyword evidence="5" id="KW-1185">Reference proteome</keyword>
<dbReference type="AlphaFoldDB" id="U6HB36"/>
<evidence type="ECO:0000256" key="1">
    <source>
        <dbReference type="ARBA" id="ARBA00022723"/>
    </source>
</evidence>
<evidence type="ECO:0000256" key="2">
    <source>
        <dbReference type="SAM" id="MobiDB-lite"/>
    </source>
</evidence>
<dbReference type="Pfam" id="PF00903">
    <property type="entry name" value="Glyoxalase"/>
    <property type="match status" value="1"/>
</dbReference>
<dbReference type="InterPro" id="IPR029068">
    <property type="entry name" value="Glyas_Bleomycin-R_OHBP_Dase"/>
</dbReference>
<dbReference type="VEuPathDB" id="ToxoDB:EPH_0014810"/>
<dbReference type="Proteomes" id="UP000018201">
    <property type="component" value="Unassembled WGS sequence"/>
</dbReference>
<dbReference type="EMBL" id="HG708357">
    <property type="protein sequence ID" value="CDI87819.1"/>
    <property type="molecule type" value="Genomic_DNA"/>
</dbReference>
<feature type="compositionally biased region" description="Low complexity" evidence="2">
    <location>
        <begin position="90"/>
        <end position="106"/>
    </location>
</feature>
<evidence type="ECO:0000259" key="3">
    <source>
        <dbReference type="PROSITE" id="PS51819"/>
    </source>
</evidence>
<feature type="region of interest" description="Disordered" evidence="2">
    <location>
        <begin position="90"/>
        <end position="123"/>
    </location>
</feature>
<reference evidence="4" key="2">
    <citation type="submission" date="2013-10" db="EMBL/GenBank/DDBJ databases">
        <authorList>
            <person name="Aslett M."/>
        </authorList>
    </citation>
    <scope>NUCLEOTIDE SEQUENCE [LARGE SCALE GENOMIC DNA]</scope>
    <source>
        <strain evidence="4">Houghton</strain>
    </source>
</reference>
<dbReference type="InterPro" id="IPR018146">
    <property type="entry name" value="Glyoxalase_1_CS"/>
</dbReference>
<dbReference type="GO" id="GO:0004462">
    <property type="term" value="F:lactoylglutathione lyase activity"/>
    <property type="evidence" value="ECO:0007669"/>
    <property type="project" value="InterPro"/>
</dbReference>
<sequence length="603" mass="65434">MLLVCFPAGSLGSLEKVHTSTKSSLLRLGGIRLRCGRPQQLVDEFYVKRLGMQELLLSSAVGPKGRLEFSLALPPRQQLHQLLQQLSLRSQVRRSSPSSSRTDLGVAAGGDEGGGNGSGKLSLLGQEALNTSGTTSRRSSFGSQSSVRNHSVASAAPSSLNRFAAFEFFSPAEVEAAVAEAAESAASPTTANTKPKDWLRHAGGQFVLEFVPVQKRGGEYKAYEHRGSDAFSHLSFTVCDVDTTAVDLSQHMVRVEAAGQFLDMAYAAGFTDPQNFRGRLLQYMSEYKMASLKAHFSDESRGASSCSLDQLRQSPPRGCDSGKRFVGGSAESSGGFRADAGGRRPSRSLSPRSSFCSLSVRGSGASSFFSSERDGCLPAPTPEEVQAVELSHSSSSLRFDTLPLLRLPVLHHIEIGVTSVEATLKFYEDVLGMTLIDKKTAGGFGFTLYFLALESPTSTSLHYWLWLQRFSSICIKVHTDGTQVAPYKDLEPFECGFLGISFLCEERKEDELLKRINSKNVKTQFIYDEVYGQNVLLLRDPQNIPGCKEIGKGKTEKTQTRGAASRALEVEAYALGEQKPNGEHGASVGMLHRRAGEEQVVTK</sequence>
<evidence type="ECO:0000313" key="4">
    <source>
        <dbReference type="EMBL" id="CDI87819.1"/>
    </source>
</evidence>
<dbReference type="InterPro" id="IPR037523">
    <property type="entry name" value="VOC_core"/>
</dbReference>
<name>U6HB36_9EIME</name>
<dbReference type="PROSITE" id="PS51819">
    <property type="entry name" value="VOC"/>
    <property type="match status" value="1"/>
</dbReference>
<keyword evidence="1" id="KW-0479">Metal-binding</keyword>
<gene>
    <name evidence="4" type="ORF">EPH_0014810</name>
</gene>
<organism evidence="4 5">
    <name type="scientific">Eimeria praecox</name>
    <dbReference type="NCBI Taxonomy" id="51316"/>
    <lineage>
        <taxon>Eukaryota</taxon>
        <taxon>Sar</taxon>
        <taxon>Alveolata</taxon>
        <taxon>Apicomplexa</taxon>
        <taxon>Conoidasida</taxon>
        <taxon>Coccidia</taxon>
        <taxon>Eucoccidiorida</taxon>
        <taxon>Eimeriorina</taxon>
        <taxon>Eimeriidae</taxon>
        <taxon>Eimeria</taxon>
    </lineage>
</organism>
<dbReference type="SUPFAM" id="SSF54593">
    <property type="entry name" value="Glyoxalase/Bleomycin resistance protein/Dihydroxybiphenyl dioxygenase"/>
    <property type="match status" value="1"/>
</dbReference>
<proteinExistence type="predicted"/>
<feature type="compositionally biased region" description="Gly residues" evidence="2">
    <location>
        <begin position="107"/>
        <end position="118"/>
    </location>
</feature>
<feature type="region of interest" description="Disordered" evidence="2">
    <location>
        <begin position="576"/>
        <end position="603"/>
    </location>
</feature>